<feature type="region of interest" description="Disordered" evidence="1">
    <location>
        <begin position="1"/>
        <end position="45"/>
    </location>
</feature>
<name>A0AAD5T9B1_9FUNG</name>
<keyword evidence="3" id="KW-1185">Reference proteome</keyword>
<reference evidence="2" key="1">
    <citation type="submission" date="2020-05" db="EMBL/GenBank/DDBJ databases">
        <title>Phylogenomic resolution of chytrid fungi.</title>
        <authorList>
            <person name="Stajich J.E."/>
            <person name="Amses K."/>
            <person name="Simmons R."/>
            <person name="Seto K."/>
            <person name="Myers J."/>
            <person name="Bonds A."/>
            <person name="Quandt C.A."/>
            <person name="Barry K."/>
            <person name="Liu P."/>
            <person name="Grigoriev I."/>
            <person name="Longcore J.E."/>
            <person name="James T.Y."/>
        </authorList>
    </citation>
    <scope>NUCLEOTIDE SEQUENCE</scope>
    <source>
        <strain evidence="2">JEL0513</strain>
    </source>
</reference>
<proteinExistence type="predicted"/>
<dbReference type="AlphaFoldDB" id="A0AAD5T9B1"/>
<evidence type="ECO:0000313" key="3">
    <source>
        <dbReference type="Proteomes" id="UP001211907"/>
    </source>
</evidence>
<dbReference type="Proteomes" id="UP001211907">
    <property type="component" value="Unassembled WGS sequence"/>
</dbReference>
<dbReference type="EMBL" id="JADGJH010000192">
    <property type="protein sequence ID" value="KAJ3134364.1"/>
    <property type="molecule type" value="Genomic_DNA"/>
</dbReference>
<evidence type="ECO:0000256" key="1">
    <source>
        <dbReference type="SAM" id="MobiDB-lite"/>
    </source>
</evidence>
<evidence type="ECO:0000313" key="2">
    <source>
        <dbReference type="EMBL" id="KAJ3134364.1"/>
    </source>
</evidence>
<sequence length="118" mass="12768">MHFTVPIARDDNNSDGYFFQNSNNSKKKGVQKRGGGGSSSNHDEIVDIGSERVKKGVGGLVGKKSSNAGGRGEVKSILDIVYGFLNDERVMASLDLTCLDDDDDDDDDYANNDYADNN</sequence>
<organism evidence="2 3">
    <name type="scientific">Physocladia obscura</name>
    <dbReference type="NCBI Taxonomy" id="109957"/>
    <lineage>
        <taxon>Eukaryota</taxon>
        <taxon>Fungi</taxon>
        <taxon>Fungi incertae sedis</taxon>
        <taxon>Chytridiomycota</taxon>
        <taxon>Chytridiomycota incertae sedis</taxon>
        <taxon>Chytridiomycetes</taxon>
        <taxon>Chytridiales</taxon>
        <taxon>Chytriomycetaceae</taxon>
        <taxon>Physocladia</taxon>
    </lineage>
</organism>
<protein>
    <submittedName>
        <fullName evidence="2">Uncharacterized protein</fullName>
    </submittedName>
</protein>
<comment type="caution">
    <text evidence="2">The sequence shown here is derived from an EMBL/GenBank/DDBJ whole genome shotgun (WGS) entry which is preliminary data.</text>
</comment>
<gene>
    <name evidence="2" type="ORF">HK100_003624</name>
</gene>
<accession>A0AAD5T9B1</accession>